<dbReference type="eggNOG" id="KOG0725">
    <property type="taxonomic scope" value="Eukaryota"/>
</dbReference>
<dbReference type="KEGG" id="ehx:EMIHUDRAFT_437167"/>
<dbReference type="NCBIfam" id="NF006133">
    <property type="entry name" value="PRK08278.1"/>
    <property type="match status" value="1"/>
</dbReference>
<keyword evidence="5" id="KW-0560">Oxidoreductase</keyword>
<evidence type="ECO:0000313" key="9">
    <source>
        <dbReference type="EnsemblProtists" id="EOD13113"/>
    </source>
</evidence>
<dbReference type="STRING" id="2903.R1BSL7"/>
<evidence type="ECO:0000256" key="3">
    <source>
        <dbReference type="ARBA" id="ARBA00006484"/>
    </source>
</evidence>
<name>A0A0D3IPC8_EMIH1</name>
<sequence>MATLAGRTLVVTGGSRGIGLAIAKRAAADGANIVIAAKTAAPHATLPGTIHTAAKECEEAGAPKALAIQCDIMDDAAIERMVAATVGEFGGIDILINNASAIDNSGTLEIRAKKYHLMHQINGRGTFWTSKLCLPHLLKSSNPHVLNLSPPLDLDPRWFKMGGVAYTMAKYNMSMCALGMAEEFKGQVAFNCLWPRTAIATAAIKMLAGELGVSASRSVDIMADAAHWILTQRSGECSGNTFIDDEVLTQRAGMSEADLDKYRVSRLVPLMPDFYVGDPAALEKYVDGARKMQGMVGAFTSAFKK</sequence>
<dbReference type="PANTHER" id="PTHR42808">
    <property type="entry name" value="HYDROXYSTEROID DEHYDROGENASE-LIKE PROTEIN 2"/>
    <property type="match status" value="1"/>
</dbReference>
<keyword evidence="4" id="KW-0521">NADP</keyword>
<evidence type="ECO:0000256" key="1">
    <source>
        <dbReference type="ARBA" id="ARBA00004173"/>
    </source>
</evidence>
<dbReference type="PANTHER" id="PTHR42808:SF3">
    <property type="entry name" value="HYDROXYSTEROID DEHYDROGENASE-LIKE PROTEIN 2"/>
    <property type="match status" value="1"/>
</dbReference>
<dbReference type="EnsemblProtists" id="EOD13113">
    <property type="protein sequence ID" value="EOD13113"/>
    <property type="gene ID" value="EMIHUDRAFT_437167"/>
</dbReference>
<keyword evidence="10" id="KW-1185">Reference proteome</keyword>
<dbReference type="GO" id="GO:0005739">
    <property type="term" value="C:mitochondrion"/>
    <property type="evidence" value="ECO:0007669"/>
    <property type="project" value="UniProtKB-SubCell"/>
</dbReference>
<evidence type="ECO:0000256" key="4">
    <source>
        <dbReference type="ARBA" id="ARBA00022857"/>
    </source>
</evidence>
<dbReference type="OMA" id="WWSSVAN"/>
<dbReference type="Gene3D" id="3.40.50.720">
    <property type="entry name" value="NAD(P)-binding Rossmann-like Domain"/>
    <property type="match status" value="1"/>
</dbReference>
<reference evidence="9" key="2">
    <citation type="submission" date="2024-10" db="UniProtKB">
        <authorList>
            <consortium name="EnsemblProtists"/>
        </authorList>
    </citation>
    <scope>IDENTIFICATION</scope>
</reference>
<dbReference type="SUPFAM" id="SSF51735">
    <property type="entry name" value="NAD(P)-binding Rossmann-fold domains"/>
    <property type="match status" value="1"/>
</dbReference>
<keyword evidence="7" id="KW-0576">Peroxisome</keyword>
<comment type="subcellular location">
    <subcellularLocation>
        <location evidence="1">Mitochondrion</location>
    </subcellularLocation>
    <subcellularLocation>
        <location evidence="2">Peroxisome</location>
    </subcellularLocation>
</comment>
<dbReference type="PaxDb" id="2903-EOD13113"/>
<dbReference type="GO" id="GO:0016491">
    <property type="term" value="F:oxidoreductase activity"/>
    <property type="evidence" value="ECO:0007669"/>
    <property type="project" value="UniProtKB-KW"/>
</dbReference>
<evidence type="ECO:0000256" key="7">
    <source>
        <dbReference type="ARBA" id="ARBA00023140"/>
    </source>
</evidence>
<evidence type="ECO:0000313" key="10">
    <source>
        <dbReference type="Proteomes" id="UP000013827"/>
    </source>
</evidence>
<dbReference type="InterPro" id="IPR036291">
    <property type="entry name" value="NAD(P)-bd_dom_sf"/>
</dbReference>
<reference evidence="10" key="1">
    <citation type="journal article" date="2013" name="Nature">
        <title>Pan genome of the phytoplankton Emiliania underpins its global distribution.</title>
        <authorList>
            <person name="Read B.A."/>
            <person name="Kegel J."/>
            <person name="Klute M.J."/>
            <person name="Kuo A."/>
            <person name="Lefebvre S.C."/>
            <person name="Maumus F."/>
            <person name="Mayer C."/>
            <person name="Miller J."/>
            <person name="Monier A."/>
            <person name="Salamov A."/>
            <person name="Young J."/>
            <person name="Aguilar M."/>
            <person name="Claverie J.M."/>
            <person name="Frickenhaus S."/>
            <person name="Gonzalez K."/>
            <person name="Herman E.K."/>
            <person name="Lin Y.C."/>
            <person name="Napier J."/>
            <person name="Ogata H."/>
            <person name="Sarno A.F."/>
            <person name="Shmutz J."/>
            <person name="Schroeder D."/>
            <person name="de Vargas C."/>
            <person name="Verret F."/>
            <person name="von Dassow P."/>
            <person name="Valentin K."/>
            <person name="Van de Peer Y."/>
            <person name="Wheeler G."/>
            <person name="Dacks J.B."/>
            <person name="Delwiche C.F."/>
            <person name="Dyhrman S.T."/>
            <person name="Glockner G."/>
            <person name="John U."/>
            <person name="Richards T."/>
            <person name="Worden A.Z."/>
            <person name="Zhang X."/>
            <person name="Grigoriev I.V."/>
            <person name="Allen A.E."/>
            <person name="Bidle K."/>
            <person name="Borodovsky M."/>
            <person name="Bowler C."/>
            <person name="Brownlee C."/>
            <person name="Cock J.M."/>
            <person name="Elias M."/>
            <person name="Gladyshev V.N."/>
            <person name="Groth M."/>
            <person name="Guda C."/>
            <person name="Hadaegh A."/>
            <person name="Iglesias-Rodriguez M.D."/>
            <person name="Jenkins J."/>
            <person name="Jones B.M."/>
            <person name="Lawson T."/>
            <person name="Leese F."/>
            <person name="Lindquist E."/>
            <person name="Lobanov A."/>
            <person name="Lomsadze A."/>
            <person name="Malik S.B."/>
            <person name="Marsh M.E."/>
            <person name="Mackinder L."/>
            <person name="Mock T."/>
            <person name="Mueller-Roeber B."/>
            <person name="Pagarete A."/>
            <person name="Parker M."/>
            <person name="Probert I."/>
            <person name="Quesneville H."/>
            <person name="Raines C."/>
            <person name="Rensing S.A."/>
            <person name="Riano-Pachon D.M."/>
            <person name="Richier S."/>
            <person name="Rokitta S."/>
            <person name="Shiraiwa Y."/>
            <person name="Soanes D.M."/>
            <person name="van der Giezen M."/>
            <person name="Wahlund T.M."/>
            <person name="Williams B."/>
            <person name="Wilson W."/>
            <person name="Wolfe G."/>
            <person name="Wurch L.L."/>
        </authorList>
    </citation>
    <scope>NUCLEOTIDE SEQUENCE</scope>
</reference>
<keyword evidence="6" id="KW-0496">Mitochondrion</keyword>
<dbReference type="Pfam" id="PF00106">
    <property type="entry name" value="adh_short"/>
    <property type="match status" value="1"/>
</dbReference>
<evidence type="ECO:0000256" key="6">
    <source>
        <dbReference type="ARBA" id="ARBA00023128"/>
    </source>
</evidence>
<protein>
    <recommendedName>
        <fullName evidence="8">Hydroxysteroid dehydrogenase-like protein 2</fullName>
    </recommendedName>
</protein>
<dbReference type="InterPro" id="IPR002347">
    <property type="entry name" value="SDR_fam"/>
</dbReference>
<dbReference type="Proteomes" id="UP000013827">
    <property type="component" value="Unassembled WGS sequence"/>
</dbReference>
<proteinExistence type="inferred from homology"/>
<accession>A0A0D3IPC8</accession>
<evidence type="ECO:0000256" key="8">
    <source>
        <dbReference type="ARBA" id="ARBA00040243"/>
    </source>
</evidence>
<comment type="similarity">
    <text evidence="3">Belongs to the short-chain dehydrogenases/reductases (SDR) family.</text>
</comment>
<dbReference type="GO" id="GO:0005777">
    <property type="term" value="C:peroxisome"/>
    <property type="evidence" value="ECO:0007669"/>
    <property type="project" value="UniProtKB-SubCell"/>
</dbReference>
<dbReference type="RefSeq" id="XP_005765542.1">
    <property type="nucleotide sequence ID" value="XM_005765485.1"/>
</dbReference>
<dbReference type="HOGENOM" id="CLU_010194_2_2_1"/>
<dbReference type="AlphaFoldDB" id="A0A0D3IPC8"/>
<evidence type="ECO:0000256" key="5">
    <source>
        <dbReference type="ARBA" id="ARBA00023002"/>
    </source>
</evidence>
<dbReference type="FunFam" id="3.40.50.720:FF:000301">
    <property type="entry name" value="Hydroxysteroid dehydrogenase like 2"/>
    <property type="match status" value="1"/>
</dbReference>
<dbReference type="GeneID" id="17259234"/>
<organism evidence="9 10">
    <name type="scientific">Emiliania huxleyi (strain CCMP1516)</name>
    <dbReference type="NCBI Taxonomy" id="280463"/>
    <lineage>
        <taxon>Eukaryota</taxon>
        <taxon>Haptista</taxon>
        <taxon>Haptophyta</taxon>
        <taxon>Prymnesiophyceae</taxon>
        <taxon>Isochrysidales</taxon>
        <taxon>Noelaerhabdaceae</taxon>
        <taxon>Emiliania</taxon>
    </lineage>
</organism>
<evidence type="ECO:0000256" key="2">
    <source>
        <dbReference type="ARBA" id="ARBA00004275"/>
    </source>
</evidence>
<dbReference type="PRINTS" id="PR00081">
    <property type="entry name" value="GDHRDH"/>
</dbReference>
<dbReference type="InterPro" id="IPR051935">
    <property type="entry name" value="HSDL2"/>
</dbReference>